<evidence type="ECO:0000313" key="1">
    <source>
        <dbReference type="EMBL" id="OAD62511.1"/>
    </source>
</evidence>
<proteinExistence type="predicted"/>
<keyword evidence="2" id="KW-1185">Reference proteome</keyword>
<gene>
    <name evidence="1" type="ORF">WN48_07389</name>
</gene>
<organism evidence="1 2">
    <name type="scientific">Eufriesea mexicana</name>
    <dbReference type="NCBI Taxonomy" id="516756"/>
    <lineage>
        <taxon>Eukaryota</taxon>
        <taxon>Metazoa</taxon>
        <taxon>Ecdysozoa</taxon>
        <taxon>Arthropoda</taxon>
        <taxon>Hexapoda</taxon>
        <taxon>Insecta</taxon>
        <taxon>Pterygota</taxon>
        <taxon>Neoptera</taxon>
        <taxon>Endopterygota</taxon>
        <taxon>Hymenoptera</taxon>
        <taxon>Apocrita</taxon>
        <taxon>Aculeata</taxon>
        <taxon>Apoidea</taxon>
        <taxon>Anthophila</taxon>
        <taxon>Apidae</taxon>
        <taxon>Eufriesea</taxon>
    </lineage>
</organism>
<evidence type="ECO:0000313" key="2">
    <source>
        <dbReference type="Proteomes" id="UP000250275"/>
    </source>
</evidence>
<sequence length="233" mass="26464">MAPPGYMCFYVQVGPLLKERKDTSQVRKDKVLSSHVIEGFSMSYSPSSLITVGHQAKTSKLKPRVSANYTRSFFAGLFLFNSSHIRSHDQPTILSPFRRDKRLTHRSRTEYHSKNRMAWPGETKRDPWYQVDNSVLAGGMWAKEDPESASVDGISRDAILNLHPGLRAIELKSEAVAPKPEIVMRIRARYEDDEVKSSRDVIAKCYNRDTFPSSIHFHDSPCSSTADLFREAT</sequence>
<dbReference type="Proteomes" id="UP000250275">
    <property type="component" value="Unassembled WGS sequence"/>
</dbReference>
<reference evidence="1 2" key="1">
    <citation type="submission" date="2015-07" db="EMBL/GenBank/DDBJ databases">
        <title>The genome of Eufriesea mexicana.</title>
        <authorList>
            <person name="Pan H."/>
            <person name="Kapheim K."/>
        </authorList>
    </citation>
    <scope>NUCLEOTIDE SEQUENCE [LARGE SCALE GENOMIC DNA]</scope>
    <source>
        <strain evidence="1">0111107269</strain>
        <tissue evidence="1">Whole body</tissue>
    </source>
</reference>
<accession>A0A310SIR2</accession>
<protein>
    <submittedName>
        <fullName evidence="1">Uncharacterized protein</fullName>
    </submittedName>
</protein>
<dbReference type="AlphaFoldDB" id="A0A310SIR2"/>
<dbReference type="EMBL" id="KQ759863">
    <property type="protein sequence ID" value="OAD62511.1"/>
    <property type="molecule type" value="Genomic_DNA"/>
</dbReference>
<name>A0A310SIR2_9HYME</name>